<dbReference type="InterPro" id="IPR006683">
    <property type="entry name" value="Thioestr_dom"/>
</dbReference>
<dbReference type="InterPro" id="IPR040170">
    <property type="entry name" value="Cytosol_ACT"/>
</dbReference>
<protein>
    <submittedName>
        <fullName evidence="4">Acyl-CoA hydrolase</fullName>
    </submittedName>
</protein>
<feature type="compositionally biased region" description="Acidic residues" evidence="2">
    <location>
        <begin position="1"/>
        <end position="25"/>
    </location>
</feature>
<dbReference type="GO" id="GO:0009062">
    <property type="term" value="P:fatty acid catabolic process"/>
    <property type="evidence" value="ECO:0007669"/>
    <property type="project" value="TreeGrafter"/>
</dbReference>
<keyword evidence="1 4" id="KW-0378">Hydrolase</keyword>
<accession>A0A8T4GFQ5</accession>
<reference evidence="4" key="1">
    <citation type="submission" date="2021-03" db="EMBL/GenBank/DDBJ databases">
        <title>Genomic Encyclopedia of Type Strains, Phase IV (KMG-IV): sequencing the most valuable type-strain genomes for metagenomic binning, comparative biology and taxonomic classification.</title>
        <authorList>
            <person name="Goeker M."/>
        </authorList>
    </citation>
    <scope>NUCLEOTIDE SEQUENCE</scope>
    <source>
        <strain evidence="4">DSM 23564</strain>
    </source>
</reference>
<dbReference type="PANTHER" id="PTHR11049:SF24">
    <property type="entry name" value="CYTOSOLIC ACYL COENZYME A THIOESTER HYDROLASE"/>
    <property type="match status" value="1"/>
</dbReference>
<dbReference type="OrthoDB" id="15030at2157"/>
<name>A0A8T4GFQ5_9EURY</name>
<dbReference type="AlphaFoldDB" id="A0A8T4GFQ5"/>
<feature type="domain" description="HotDog ACOT-type" evidence="3">
    <location>
        <begin position="34"/>
        <end position="146"/>
    </location>
</feature>
<evidence type="ECO:0000259" key="3">
    <source>
        <dbReference type="PROSITE" id="PS51770"/>
    </source>
</evidence>
<dbReference type="InterPro" id="IPR029069">
    <property type="entry name" value="HotDog_dom_sf"/>
</dbReference>
<organism evidence="4 5">
    <name type="scientific">Halorubrum alkaliphilum</name>
    <dbReference type="NCBI Taxonomy" id="261290"/>
    <lineage>
        <taxon>Archaea</taxon>
        <taxon>Methanobacteriati</taxon>
        <taxon>Methanobacteriota</taxon>
        <taxon>Stenosarchaea group</taxon>
        <taxon>Halobacteria</taxon>
        <taxon>Halobacteriales</taxon>
        <taxon>Haloferacaceae</taxon>
        <taxon>Halorubrum</taxon>
    </lineage>
</organism>
<feature type="region of interest" description="Disordered" evidence="2">
    <location>
        <begin position="1"/>
        <end position="28"/>
    </location>
</feature>
<keyword evidence="5" id="KW-1185">Reference proteome</keyword>
<dbReference type="GO" id="GO:0052816">
    <property type="term" value="F:long-chain fatty acyl-CoA hydrolase activity"/>
    <property type="evidence" value="ECO:0007669"/>
    <property type="project" value="TreeGrafter"/>
</dbReference>
<dbReference type="CDD" id="cd03442">
    <property type="entry name" value="BFIT_BACH"/>
    <property type="match status" value="1"/>
</dbReference>
<dbReference type="PANTHER" id="PTHR11049">
    <property type="entry name" value="ACYL COENZYME A THIOESTER HYDROLASE"/>
    <property type="match status" value="1"/>
</dbReference>
<dbReference type="Gene3D" id="3.10.129.10">
    <property type="entry name" value="Hotdog Thioesterase"/>
    <property type="match status" value="1"/>
</dbReference>
<evidence type="ECO:0000313" key="4">
    <source>
        <dbReference type="EMBL" id="MBP1922480.1"/>
    </source>
</evidence>
<comment type="caution">
    <text evidence="4">The sequence shown here is derived from an EMBL/GenBank/DDBJ whole genome shotgun (WGS) entry which is preliminary data.</text>
</comment>
<proteinExistence type="predicted"/>
<evidence type="ECO:0000256" key="2">
    <source>
        <dbReference type="SAM" id="MobiDB-lite"/>
    </source>
</evidence>
<dbReference type="SUPFAM" id="SSF54637">
    <property type="entry name" value="Thioesterase/thiol ester dehydrase-isomerase"/>
    <property type="match status" value="1"/>
</dbReference>
<evidence type="ECO:0000256" key="1">
    <source>
        <dbReference type="ARBA" id="ARBA00022801"/>
    </source>
</evidence>
<dbReference type="EMBL" id="JAGGKQ010000008">
    <property type="protein sequence ID" value="MBP1922480.1"/>
    <property type="molecule type" value="Genomic_DNA"/>
</dbReference>
<gene>
    <name evidence="4" type="ORF">J2751_001490</name>
</gene>
<dbReference type="GO" id="GO:0005829">
    <property type="term" value="C:cytosol"/>
    <property type="evidence" value="ECO:0007669"/>
    <property type="project" value="TreeGrafter"/>
</dbReference>
<sequence>MTDPESTADAETSPDTETSGNEEPEAGTATATLAESYTEMTEMLLPNDTNNLGRALGGAVLHWMDICGAIAGMRFASRQVVTASMDHVDFIAPIEMGEVVTIEGYVFNTGRTSLDVKVEVRAENPRTGETRRTTTSYFTFVALDEEGGPTTVPDLESPTAEEAALRERAVEGRREQLREVVERYDV</sequence>
<evidence type="ECO:0000313" key="5">
    <source>
        <dbReference type="Proteomes" id="UP000823588"/>
    </source>
</evidence>
<dbReference type="InterPro" id="IPR033120">
    <property type="entry name" value="HOTDOG_ACOT"/>
</dbReference>
<dbReference type="PROSITE" id="PS51770">
    <property type="entry name" value="HOTDOG_ACOT"/>
    <property type="match status" value="1"/>
</dbReference>
<dbReference type="GO" id="GO:0006637">
    <property type="term" value="P:acyl-CoA metabolic process"/>
    <property type="evidence" value="ECO:0007669"/>
    <property type="project" value="TreeGrafter"/>
</dbReference>
<dbReference type="Pfam" id="PF03061">
    <property type="entry name" value="4HBT"/>
    <property type="match status" value="1"/>
</dbReference>
<dbReference type="Proteomes" id="UP000823588">
    <property type="component" value="Unassembled WGS sequence"/>
</dbReference>